<dbReference type="Proteomes" id="UP000076744">
    <property type="component" value="Unassembled WGS sequence"/>
</dbReference>
<keyword evidence="3" id="KW-1185">Reference proteome</keyword>
<proteinExistence type="predicted"/>
<feature type="compositionally biased region" description="Polar residues" evidence="1">
    <location>
        <begin position="22"/>
        <end position="43"/>
    </location>
</feature>
<feature type="compositionally biased region" description="Acidic residues" evidence="1">
    <location>
        <begin position="1"/>
        <end position="15"/>
    </location>
</feature>
<evidence type="ECO:0000313" key="2">
    <source>
        <dbReference type="EMBL" id="OAA33943.1"/>
    </source>
</evidence>
<dbReference type="EMBL" id="AZHB01000208">
    <property type="protein sequence ID" value="OAA33943.1"/>
    <property type="molecule type" value="Genomic_DNA"/>
</dbReference>
<feature type="region of interest" description="Disordered" evidence="1">
    <location>
        <begin position="1"/>
        <end position="43"/>
    </location>
</feature>
<organism evidence="2 3">
    <name type="scientific">Cordyceps fumosorosea (strain ARSEF 2679)</name>
    <name type="common">Isaria fumosorosea</name>
    <dbReference type="NCBI Taxonomy" id="1081104"/>
    <lineage>
        <taxon>Eukaryota</taxon>
        <taxon>Fungi</taxon>
        <taxon>Dikarya</taxon>
        <taxon>Ascomycota</taxon>
        <taxon>Pezizomycotina</taxon>
        <taxon>Sordariomycetes</taxon>
        <taxon>Hypocreomycetidae</taxon>
        <taxon>Hypocreales</taxon>
        <taxon>Cordycipitaceae</taxon>
        <taxon>Cordyceps</taxon>
    </lineage>
</organism>
<protein>
    <submittedName>
        <fullName evidence="2">Uncharacterized protein</fullName>
    </submittedName>
</protein>
<dbReference type="OrthoDB" id="4868790at2759"/>
<name>A0A166VR86_CORFA</name>
<dbReference type="STRING" id="1081104.A0A166VR86"/>
<dbReference type="AlphaFoldDB" id="A0A166VR86"/>
<accession>A0A166VR86</accession>
<sequence length="386" mass="44741">MDMEDFDFENFDDDYDLRTPGRTRSPSVNTPTEEPNRADTATPTNRLPLLRLNDWEADRQYDRSNPVCIHYDFVWKVSLRENIRRRPITGNDQPDDLVLAPSVFWKEIFQAQLESTIASDERLPGREYTCEETIVAISIENTRGRGLKDKVSGHNIRWSVVDQHLESLAILFKAGRKITFSLEFVYKEVTDQSATGARSGKKKRKTQSEVQKEKMVAESGLWNRVYKRNRCRAKYCKKRPHCLVDHQGNHRKLHYKDLKAINDHYKDNMKEGETFADVDITGPIPSHIFEQILSRSDDSEGDPAEELNKYFTFLLTEVQSDRNRAELEAGMKFAREQCFELNSMEEHPQMVVTAMVRGNVKCGSALHMVGNIKRYKKAASIMRRRS</sequence>
<gene>
    <name evidence="2" type="ORF">ISF_10048</name>
</gene>
<evidence type="ECO:0000256" key="1">
    <source>
        <dbReference type="SAM" id="MobiDB-lite"/>
    </source>
</evidence>
<comment type="caution">
    <text evidence="2">The sequence shown here is derived from an EMBL/GenBank/DDBJ whole genome shotgun (WGS) entry which is preliminary data.</text>
</comment>
<dbReference type="RefSeq" id="XP_018699165.1">
    <property type="nucleotide sequence ID" value="XM_018853645.1"/>
</dbReference>
<dbReference type="GeneID" id="30026340"/>
<evidence type="ECO:0000313" key="3">
    <source>
        <dbReference type="Proteomes" id="UP000076744"/>
    </source>
</evidence>
<reference evidence="2 3" key="1">
    <citation type="journal article" date="2016" name="Genome Biol. Evol.">
        <title>Divergent and convergent evolution of fungal pathogenicity.</title>
        <authorList>
            <person name="Shang Y."/>
            <person name="Xiao G."/>
            <person name="Zheng P."/>
            <person name="Cen K."/>
            <person name="Zhan S."/>
            <person name="Wang C."/>
        </authorList>
    </citation>
    <scope>NUCLEOTIDE SEQUENCE [LARGE SCALE GENOMIC DNA]</scope>
    <source>
        <strain evidence="2 3">ARSEF 2679</strain>
    </source>
</reference>